<dbReference type="SUPFAM" id="SSF46785">
    <property type="entry name" value="Winged helix' DNA-binding domain"/>
    <property type="match status" value="1"/>
</dbReference>
<dbReference type="InterPro" id="IPR005119">
    <property type="entry name" value="LysR_subst-bd"/>
</dbReference>
<dbReference type="RefSeq" id="WP_186504861.1">
    <property type="nucleotide sequence ID" value="NZ_JACNEP010000001.1"/>
</dbReference>
<dbReference type="InterPro" id="IPR036388">
    <property type="entry name" value="WH-like_DNA-bd_sf"/>
</dbReference>
<protein>
    <submittedName>
        <fullName evidence="6">LysR family transcriptional regulator</fullName>
    </submittedName>
</protein>
<keyword evidence="7" id="KW-1185">Reference proteome</keyword>
<evidence type="ECO:0000313" key="7">
    <source>
        <dbReference type="Proteomes" id="UP000601768"/>
    </source>
</evidence>
<dbReference type="PANTHER" id="PTHR30126">
    <property type="entry name" value="HTH-TYPE TRANSCRIPTIONAL REGULATOR"/>
    <property type="match status" value="1"/>
</dbReference>
<reference evidence="6" key="2">
    <citation type="submission" date="2020-08" db="EMBL/GenBank/DDBJ databases">
        <authorList>
            <person name="Lai Q."/>
        </authorList>
    </citation>
    <scope>NUCLEOTIDE SEQUENCE</scope>
    <source>
        <strain evidence="6">S27-2</strain>
    </source>
</reference>
<dbReference type="SUPFAM" id="SSF53850">
    <property type="entry name" value="Periplasmic binding protein-like II"/>
    <property type="match status" value="1"/>
</dbReference>
<feature type="domain" description="HTH lysR-type" evidence="5">
    <location>
        <begin position="5"/>
        <end position="62"/>
    </location>
</feature>
<evidence type="ECO:0000256" key="4">
    <source>
        <dbReference type="ARBA" id="ARBA00023163"/>
    </source>
</evidence>
<dbReference type="Pfam" id="PF00126">
    <property type="entry name" value="HTH_1"/>
    <property type="match status" value="1"/>
</dbReference>
<evidence type="ECO:0000256" key="1">
    <source>
        <dbReference type="ARBA" id="ARBA00009437"/>
    </source>
</evidence>
<evidence type="ECO:0000313" key="6">
    <source>
        <dbReference type="EMBL" id="MBC3764384.1"/>
    </source>
</evidence>
<evidence type="ECO:0000256" key="3">
    <source>
        <dbReference type="ARBA" id="ARBA00023125"/>
    </source>
</evidence>
<accession>A0A8J6IPU2</accession>
<keyword evidence="2" id="KW-0805">Transcription regulation</keyword>
<dbReference type="GO" id="GO:0003700">
    <property type="term" value="F:DNA-binding transcription factor activity"/>
    <property type="evidence" value="ECO:0007669"/>
    <property type="project" value="InterPro"/>
</dbReference>
<dbReference type="EMBL" id="JACNEP010000001">
    <property type="protein sequence ID" value="MBC3764384.1"/>
    <property type="molecule type" value="Genomic_DNA"/>
</dbReference>
<proteinExistence type="inferred from homology"/>
<dbReference type="PROSITE" id="PS50931">
    <property type="entry name" value="HTH_LYSR"/>
    <property type="match status" value="1"/>
</dbReference>
<reference evidence="6" key="1">
    <citation type="journal article" date="2018" name="Int. J. Syst. Evol. Microbiol.">
        <title>Neptunicella marina gen. nov., sp. nov., isolated from surface seawater.</title>
        <authorList>
            <person name="Liu X."/>
            <person name="Lai Q."/>
            <person name="Du Y."/>
            <person name="Zhang X."/>
            <person name="Liu Z."/>
            <person name="Sun F."/>
            <person name="Shao Z."/>
        </authorList>
    </citation>
    <scope>NUCLEOTIDE SEQUENCE</scope>
    <source>
        <strain evidence="6">S27-2</strain>
    </source>
</reference>
<comment type="caution">
    <text evidence="6">The sequence shown here is derived from an EMBL/GenBank/DDBJ whole genome shotgun (WGS) entry which is preliminary data.</text>
</comment>
<evidence type="ECO:0000256" key="2">
    <source>
        <dbReference type="ARBA" id="ARBA00023015"/>
    </source>
</evidence>
<dbReference type="InterPro" id="IPR000847">
    <property type="entry name" value="LysR_HTH_N"/>
</dbReference>
<dbReference type="Gene3D" id="1.10.10.10">
    <property type="entry name" value="Winged helix-like DNA-binding domain superfamily/Winged helix DNA-binding domain"/>
    <property type="match status" value="1"/>
</dbReference>
<dbReference type="InterPro" id="IPR036390">
    <property type="entry name" value="WH_DNA-bd_sf"/>
</dbReference>
<dbReference type="AlphaFoldDB" id="A0A8J6IPU2"/>
<comment type="similarity">
    <text evidence="1">Belongs to the LysR transcriptional regulatory family.</text>
</comment>
<keyword evidence="4" id="KW-0804">Transcription</keyword>
<dbReference type="GO" id="GO:0000976">
    <property type="term" value="F:transcription cis-regulatory region binding"/>
    <property type="evidence" value="ECO:0007669"/>
    <property type="project" value="TreeGrafter"/>
</dbReference>
<evidence type="ECO:0000259" key="5">
    <source>
        <dbReference type="PROSITE" id="PS50931"/>
    </source>
</evidence>
<gene>
    <name evidence="6" type="ORF">H8B19_00720</name>
</gene>
<dbReference type="PANTHER" id="PTHR30126:SF88">
    <property type="entry name" value="TRANSCRIPTIONAL REGULATOR-RELATED"/>
    <property type="match status" value="1"/>
</dbReference>
<organism evidence="6 7">
    <name type="scientific">Neptunicella marina</name>
    <dbReference type="NCBI Taxonomy" id="2125989"/>
    <lineage>
        <taxon>Bacteria</taxon>
        <taxon>Pseudomonadati</taxon>
        <taxon>Pseudomonadota</taxon>
        <taxon>Gammaproteobacteria</taxon>
        <taxon>Alteromonadales</taxon>
        <taxon>Alteromonadaceae</taxon>
        <taxon>Neptunicella</taxon>
    </lineage>
</organism>
<sequence length="302" mass="33615">MFPKITLEQWATFKAVVEEGSFAKAAERLNKSQSSVSYIVSCMQQQLPVPALVQQGRKSELTEAGKLLYRHASNLLSQAKEIENIAKYLATGWETEITLALDAVVPQDPLFCALQRFSSAHPEPRINIVESVLSGTDEAVLFRKADIVLSPTVVTGFIGIPLSKTDLVYVASPSHPLGQLDRKITALDLQRHRQIVVKDSGLKRQRDAGWLGAEQRWSFSHLNSSIEAAKAGLGFAKLPRDRIRQPLHKQELVQLDTDVNMDTHIPIYLIKTAQSEAGPAVEALTQFLLESFKQEFHFTTTE</sequence>
<name>A0A8J6IPU2_9ALTE</name>
<keyword evidence="3" id="KW-0238">DNA-binding</keyword>
<dbReference type="Pfam" id="PF03466">
    <property type="entry name" value="LysR_substrate"/>
    <property type="match status" value="1"/>
</dbReference>
<dbReference type="Gene3D" id="3.40.190.290">
    <property type="match status" value="1"/>
</dbReference>
<dbReference type="Proteomes" id="UP000601768">
    <property type="component" value="Unassembled WGS sequence"/>
</dbReference>